<reference evidence="19 20" key="1">
    <citation type="journal article" date="2015" name="Genome Announc.">
        <title>Expanding the biotechnology potential of lactobacilli through comparative genomics of 213 strains and associated genera.</title>
        <authorList>
            <person name="Sun Z."/>
            <person name="Harris H.M."/>
            <person name="McCann A."/>
            <person name="Guo C."/>
            <person name="Argimon S."/>
            <person name="Zhang W."/>
            <person name="Yang X."/>
            <person name="Jeffery I.B."/>
            <person name="Cooney J.C."/>
            <person name="Kagawa T.F."/>
            <person name="Liu W."/>
            <person name="Song Y."/>
            <person name="Salvetti E."/>
            <person name="Wrobel A."/>
            <person name="Rasinkangas P."/>
            <person name="Parkhill J."/>
            <person name="Rea M.C."/>
            <person name="O'Sullivan O."/>
            <person name="Ritari J."/>
            <person name="Douillard F.P."/>
            <person name="Paul Ross R."/>
            <person name="Yang R."/>
            <person name="Briner A.E."/>
            <person name="Felis G.E."/>
            <person name="de Vos W.M."/>
            <person name="Barrangou R."/>
            <person name="Klaenhammer T.R."/>
            <person name="Caufield P.W."/>
            <person name="Cui Y."/>
            <person name="Zhang H."/>
            <person name="O'Toole P.W."/>
        </authorList>
    </citation>
    <scope>NUCLEOTIDE SEQUENCE [LARGE SCALE GENOMIC DNA]</scope>
    <source>
        <strain evidence="19 20">DSM 20314</strain>
    </source>
</reference>
<keyword evidence="9 16" id="KW-0547">Nucleotide-binding</keyword>
<keyword evidence="10 16" id="KW-0418">Kinase</keyword>
<dbReference type="GO" id="GO:0051539">
    <property type="term" value="F:4 iron, 4 sulfur cluster binding"/>
    <property type="evidence" value="ECO:0007669"/>
    <property type="project" value="UniProtKB-KW"/>
</dbReference>
<evidence type="ECO:0000256" key="11">
    <source>
        <dbReference type="ARBA" id="ARBA00022840"/>
    </source>
</evidence>
<evidence type="ECO:0000256" key="17">
    <source>
        <dbReference type="PIRSR" id="PIRSR037432-51"/>
    </source>
</evidence>
<evidence type="ECO:0000256" key="5">
    <source>
        <dbReference type="ARBA" id="ARBA00022490"/>
    </source>
</evidence>
<dbReference type="GO" id="GO:0000155">
    <property type="term" value="F:phosphorelay sensor kinase activity"/>
    <property type="evidence" value="ECO:0007669"/>
    <property type="project" value="InterPro"/>
</dbReference>
<dbReference type="GO" id="GO:0005524">
    <property type="term" value="F:ATP binding"/>
    <property type="evidence" value="ECO:0007669"/>
    <property type="project" value="UniProtKB-KW"/>
</dbReference>
<dbReference type="InterPro" id="IPR005467">
    <property type="entry name" value="His_kinase_dom"/>
</dbReference>
<dbReference type="InterPro" id="IPR011712">
    <property type="entry name" value="Sig_transdc_His_kin_sub3_dim/P"/>
</dbReference>
<comment type="PTM">
    <text evidence="17">Autophosphorylated.</text>
</comment>
<evidence type="ECO:0000256" key="6">
    <source>
        <dbReference type="ARBA" id="ARBA00022553"/>
    </source>
</evidence>
<dbReference type="AlphaFoldDB" id="A0A837RE23"/>
<feature type="modified residue" description="Phosphohistidine; by autocatalysis" evidence="17">
    <location>
        <position position="150"/>
    </location>
</feature>
<keyword evidence="11 16" id="KW-0067">ATP-binding</keyword>
<keyword evidence="8" id="KW-0479">Metal-binding</keyword>
<dbReference type="PANTHER" id="PTHR24421">
    <property type="entry name" value="NITRATE/NITRITE SENSOR PROTEIN NARX-RELATED"/>
    <property type="match status" value="1"/>
</dbReference>
<evidence type="ECO:0000256" key="16">
    <source>
        <dbReference type="PIRNR" id="PIRNR037432"/>
    </source>
</evidence>
<evidence type="ECO:0000259" key="18">
    <source>
        <dbReference type="PROSITE" id="PS50109"/>
    </source>
</evidence>
<dbReference type="PIRSF" id="PIRSF037432">
    <property type="entry name" value="STHK_NreB"/>
    <property type="match status" value="1"/>
</dbReference>
<comment type="function">
    <text evidence="15">Member of the two-component regulatory system NreB/NreC involved in the control of dissimilatory nitrate/nitrite reduction in response to oxygen. NreB functions as a direct oxygen sensor histidine kinase which is autophosphorylated, in the absence of oxygen, probably at the conserved histidine residue, and transfers its phosphate group probably to a conserved aspartate residue of NreC. NreB/NreC activates the expression of the nitrate (narGHJI) and nitrite (nir) reductase operons, as well as the putative nitrate transporter gene narT.</text>
</comment>
<evidence type="ECO:0000256" key="12">
    <source>
        <dbReference type="ARBA" id="ARBA00023004"/>
    </source>
</evidence>
<keyword evidence="5" id="KW-0963">Cytoplasm</keyword>
<dbReference type="RefSeq" id="WP_050340065.1">
    <property type="nucleotide sequence ID" value="NZ_AZCU01000003.1"/>
</dbReference>
<evidence type="ECO:0000256" key="7">
    <source>
        <dbReference type="ARBA" id="ARBA00022679"/>
    </source>
</evidence>
<dbReference type="GO" id="GO:0046983">
    <property type="term" value="F:protein dimerization activity"/>
    <property type="evidence" value="ECO:0007669"/>
    <property type="project" value="InterPro"/>
</dbReference>
<comment type="cofactor">
    <cofactor evidence="2">
        <name>[4Fe-4S] cluster</name>
        <dbReference type="ChEBI" id="CHEBI:49883"/>
    </cofactor>
</comment>
<dbReference type="GO" id="GO:0005737">
    <property type="term" value="C:cytoplasm"/>
    <property type="evidence" value="ECO:0007669"/>
    <property type="project" value="UniProtKB-SubCell"/>
</dbReference>
<dbReference type="Proteomes" id="UP000051020">
    <property type="component" value="Unassembled WGS sequence"/>
</dbReference>
<evidence type="ECO:0000256" key="3">
    <source>
        <dbReference type="ARBA" id="ARBA00004496"/>
    </source>
</evidence>
<dbReference type="SUPFAM" id="SSF55874">
    <property type="entry name" value="ATPase domain of HSP90 chaperone/DNA topoisomerase II/histidine kinase"/>
    <property type="match status" value="1"/>
</dbReference>
<dbReference type="InterPro" id="IPR003594">
    <property type="entry name" value="HATPase_dom"/>
</dbReference>
<dbReference type="Pfam" id="PF02518">
    <property type="entry name" value="HATPase_c"/>
    <property type="match status" value="1"/>
</dbReference>
<evidence type="ECO:0000313" key="20">
    <source>
        <dbReference type="Proteomes" id="UP000051020"/>
    </source>
</evidence>
<evidence type="ECO:0000256" key="14">
    <source>
        <dbReference type="ARBA" id="ARBA00023014"/>
    </source>
</evidence>
<comment type="caution">
    <text evidence="19">The sequence shown here is derived from an EMBL/GenBank/DDBJ whole genome shotgun (WGS) entry which is preliminary data.</text>
</comment>
<name>A0A837RE23_LACPE</name>
<evidence type="ECO:0000256" key="13">
    <source>
        <dbReference type="ARBA" id="ARBA00023012"/>
    </source>
</evidence>
<dbReference type="PROSITE" id="PS50109">
    <property type="entry name" value="HIS_KIN"/>
    <property type="match status" value="1"/>
</dbReference>
<keyword evidence="12" id="KW-0408">Iron</keyword>
<evidence type="ECO:0000256" key="15">
    <source>
        <dbReference type="ARBA" id="ARBA00024827"/>
    </source>
</evidence>
<evidence type="ECO:0000256" key="10">
    <source>
        <dbReference type="ARBA" id="ARBA00022777"/>
    </source>
</evidence>
<dbReference type="InterPro" id="IPR017203">
    <property type="entry name" value="Sig_transdc_His_kinase_NreB"/>
</dbReference>
<keyword evidence="4" id="KW-0004">4Fe-4S</keyword>
<evidence type="ECO:0000256" key="2">
    <source>
        <dbReference type="ARBA" id="ARBA00001966"/>
    </source>
</evidence>
<dbReference type="GO" id="GO:0016020">
    <property type="term" value="C:membrane"/>
    <property type="evidence" value="ECO:0007669"/>
    <property type="project" value="InterPro"/>
</dbReference>
<dbReference type="InterPro" id="IPR004358">
    <property type="entry name" value="Sig_transdc_His_kin-like_C"/>
</dbReference>
<keyword evidence="13 16" id="KW-0902">Two-component regulatory system</keyword>
<dbReference type="InterPro" id="IPR050482">
    <property type="entry name" value="Sensor_HK_TwoCompSys"/>
</dbReference>
<gene>
    <name evidence="19" type="ORF">FD24_GL002125</name>
</gene>
<comment type="subcellular location">
    <subcellularLocation>
        <location evidence="3">Cytoplasm</location>
    </subcellularLocation>
</comment>
<comment type="catalytic activity">
    <reaction evidence="1 16">
        <text>ATP + protein L-histidine = ADP + protein N-phospho-L-histidine.</text>
        <dbReference type="EC" id="2.7.13.3"/>
    </reaction>
</comment>
<dbReference type="PRINTS" id="PR00344">
    <property type="entry name" value="BCTRLSENSOR"/>
</dbReference>
<dbReference type="EMBL" id="AZCU01000003">
    <property type="protein sequence ID" value="KRK26391.1"/>
    <property type="molecule type" value="Genomic_DNA"/>
</dbReference>
<evidence type="ECO:0000256" key="9">
    <source>
        <dbReference type="ARBA" id="ARBA00022741"/>
    </source>
</evidence>
<proteinExistence type="predicted"/>
<dbReference type="GeneID" id="49393765"/>
<keyword evidence="6 17" id="KW-0597">Phosphoprotein</keyword>
<organism evidence="19 20">
    <name type="scientific">Lactiplantibacillus pentosus DSM 20314</name>
    <dbReference type="NCBI Taxonomy" id="1423791"/>
    <lineage>
        <taxon>Bacteria</taxon>
        <taxon>Bacillati</taxon>
        <taxon>Bacillota</taxon>
        <taxon>Bacilli</taxon>
        <taxon>Lactobacillales</taxon>
        <taxon>Lactobacillaceae</taxon>
        <taxon>Lactiplantibacillus</taxon>
    </lineage>
</organism>
<dbReference type="CDD" id="cd16917">
    <property type="entry name" value="HATPase_UhpB-NarQ-NarX-like"/>
    <property type="match status" value="1"/>
</dbReference>
<dbReference type="Gene3D" id="3.30.565.10">
    <property type="entry name" value="Histidine kinase-like ATPase, C-terminal domain"/>
    <property type="match status" value="1"/>
</dbReference>
<dbReference type="Pfam" id="PF07730">
    <property type="entry name" value="HisKA_3"/>
    <property type="match status" value="1"/>
</dbReference>
<evidence type="ECO:0000313" key="19">
    <source>
        <dbReference type="EMBL" id="KRK26391.1"/>
    </source>
</evidence>
<keyword evidence="14" id="KW-0411">Iron-sulfur</keyword>
<dbReference type="Gene3D" id="1.20.5.1930">
    <property type="match status" value="1"/>
</dbReference>
<dbReference type="InterPro" id="IPR036890">
    <property type="entry name" value="HATPase_C_sf"/>
</dbReference>
<evidence type="ECO:0000256" key="4">
    <source>
        <dbReference type="ARBA" id="ARBA00022485"/>
    </source>
</evidence>
<dbReference type="SMART" id="SM00387">
    <property type="entry name" value="HATPase_c"/>
    <property type="match status" value="1"/>
</dbReference>
<dbReference type="GO" id="GO:0005506">
    <property type="term" value="F:iron ion binding"/>
    <property type="evidence" value="ECO:0007669"/>
    <property type="project" value="InterPro"/>
</dbReference>
<keyword evidence="7 16" id="KW-0808">Transferase</keyword>
<evidence type="ECO:0000256" key="8">
    <source>
        <dbReference type="ARBA" id="ARBA00022723"/>
    </source>
</evidence>
<protein>
    <recommendedName>
        <fullName evidence="16">Sensor histidine kinase</fullName>
        <ecNumber evidence="16">2.7.13.3</ecNumber>
    </recommendedName>
</protein>
<accession>A0A837RE23</accession>
<dbReference type="EC" id="2.7.13.3" evidence="16"/>
<feature type="domain" description="Histidine kinase" evidence="18">
    <location>
        <begin position="152"/>
        <end position="341"/>
    </location>
</feature>
<sequence length="344" mass="38320">MLESNHWIQQYFAEATDAVLIFKDEQLVISNQLARDLQAELDFDPNYLVQVADNAVQQKFNTTDDCFDCVIRNLMPEISIPITLAVNKPHPLNYFLIYHVIDKTERVFSLTLKNRGTIKRMDQLAQQRQLNAYVNRAHEEERKKISADLHDSIAQGIYSAIMGVRRISDDQANSSQTQALTQVIETQLEDTLAEVKGMALDIRPSVLDNFGLLAALRALAKRLQANSGVTITVTGQDKAMPLSTDVQNVLYRLAQESINNALKHAHANEINLLLVAHHHYVTLEVIDDGQGFSVPAQSGFNGHSLGLLNMNERVKALNGTFGIHSQPGHGTTVTAKFPMADEPN</sequence>
<dbReference type="PANTHER" id="PTHR24421:SF10">
    <property type="entry name" value="NITRATE_NITRITE SENSOR PROTEIN NARQ"/>
    <property type="match status" value="1"/>
</dbReference>
<evidence type="ECO:0000256" key="1">
    <source>
        <dbReference type="ARBA" id="ARBA00000085"/>
    </source>
</evidence>